<dbReference type="InterPro" id="IPR004516">
    <property type="entry name" value="HisRS/HisZ"/>
</dbReference>
<dbReference type="GO" id="GO:0005737">
    <property type="term" value="C:cytoplasm"/>
    <property type="evidence" value="ECO:0007669"/>
    <property type="project" value="InterPro"/>
</dbReference>
<dbReference type="InterPro" id="IPR004154">
    <property type="entry name" value="Anticodon-bd"/>
</dbReference>
<comment type="caution">
    <text evidence="8">The sequence shown here is derived from an EMBL/GenBank/DDBJ whole genome shotgun (WGS) entry which is preliminary data.</text>
</comment>
<feature type="binding site" evidence="6">
    <location>
        <begin position="73"/>
        <end position="75"/>
    </location>
    <ligand>
        <name>L-histidine</name>
        <dbReference type="ChEBI" id="CHEBI:57595"/>
    </ligand>
</feature>
<evidence type="ECO:0000256" key="5">
    <source>
        <dbReference type="ARBA" id="ARBA00047639"/>
    </source>
</evidence>
<dbReference type="Pfam" id="PF03129">
    <property type="entry name" value="HGTP_anticodon"/>
    <property type="match status" value="1"/>
</dbReference>
<organism evidence="8 9">
    <name type="scientific">Lunasporangiospora selenospora</name>
    <dbReference type="NCBI Taxonomy" id="979761"/>
    <lineage>
        <taxon>Eukaryota</taxon>
        <taxon>Fungi</taxon>
        <taxon>Fungi incertae sedis</taxon>
        <taxon>Mucoromycota</taxon>
        <taxon>Mortierellomycotina</taxon>
        <taxon>Mortierellomycetes</taxon>
        <taxon>Mortierellales</taxon>
        <taxon>Mortierellaceae</taxon>
        <taxon>Lunasporangiospora</taxon>
    </lineage>
</organism>
<reference evidence="8" key="1">
    <citation type="journal article" date="2020" name="Fungal Divers.">
        <title>Resolving the Mortierellaceae phylogeny through synthesis of multi-gene phylogenetics and phylogenomics.</title>
        <authorList>
            <person name="Vandepol N."/>
            <person name="Liber J."/>
            <person name="Desiro A."/>
            <person name="Na H."/>
            <person name="Kennedy M."/>
            <person name="Barry K."/>
            <person name="Grigoriev I.V."/>
            <person name="Miller A.N."/>
            <person name="O'Donnell K."/>
            <person name="Stajich J.E."/>
            <person name="Bonito G."/>
        </authorList>
    </citation>
    <scope>NUCLEOTIDE SEQUENCE</scope>
    <source>
        <strain evidence="8">KOD1015</strain>
    </source>
</reference>
<name>A0A9P6KII5_9FUNG</name>
<dbReference type="PROSITE" id="PS50862">
    <property type="entry name" value="AA_TRNA_LIGASE_II"/>
    <property type="match status" value="1"/>
</dbReference>
<gene>
    <name evidence="8" type="ORF">BGW38_000015</name>
</gene>
<feature type="binding site" evidence="6">
    <location>
        <begin position="183"/>
        <end position="184"/>
    </location>
    <ligand>
        <name>L-histidine</name>
        <dbReference type="ChEBI" id="CHEBI:57595"/>
    </ligand>
</feature>
<dbReference type="GO" id="GO:0004821">
    <property type="term" value="F:histidine-tRNA ligase activity"/>
    <property type="evidence" value="ECO:0007669"/>
    <property type="project" value="UniProtKB-EC"/>
</dbReference>
<feature type="binding site" evidence="6">
    <location>
        <position position="103"/>
    </location>
    <ligand>
        <name>L-histidine</name>
        <dbReference type="ChEBI" id="CHEBI:57595"/>
    </ligand>
</feature>
<dbReference type="SUPFAM" id="SSF55681">
    <property type="entry name" value="Class II aaRS and biotin synthetases"/>
    <property type="match status" value="1"/>
</dbReference>
<sequence length="367" mass="40734">MKDRFGAENRRFQYITETGTRLATLYGLEQVTAPILEYSQVFERTLGDDSDVVGKELYSFEDKGGSKLTMRPEGTAGITRALISQKMYADLPQKYFYYGPMFRHERPQKGRLRQFEQFGIETNPLRILDSKSPQDIAVLEGSPLLSNYLSNDSQKRFAFITETLSQLGIPFEINPRLVRGLDYYQETVFEFKSSSPLLGVQQGTVLAGGRYDGLVEKMGGPHGIASVGWAAGLERLSLLLDDTNVPATPRPIVVIPVPDRPPASTDIPATSVFVSDGAALHSHAMNVTKALRNMGLKTEFLHLTNSTSTKSQLPKQLTKANKLNASHAIILGADEMSKDLVTFKNLDSSKQKQCRIEDVIMELAKPQ</sequence>
<comment type="similarity">
    <text evidence="1">Belongs to the class-II aminoacyl-tRNA synthetase family.</text>
</comment>
<dbReference type="CDD" id="cd00773">
    <property type="entry name" value="HisRS-like_core"/>
    <property type="match status" value="1"/>
</dbReference>
<evidence type="ECO:0000313" key="9">
    <source>
        <dbReference type="Proteomes" id="UP000780801"/>
    </source>
</evidence>
<dbReference type="InterPro" id="IPR006195">
    <property type="entry name" value="aa-tRNA-synth_II"/>
</dbReference>
<protein>
    <recommendedName>
        <fullName evidence="2">histidine--tRNA ligase</fullName>
        <ecNumber evidence="2">6.1.1.21</ecNumber>
    </recommendedName>
    <alternativeName>
        <fullName evidence="4">Histidyl-tRNA synthetase</fullName>
    </alternativeName>
</protein>
<comment type="catalytic activity">
    <reaction evidence="5">
        <text>tRNA(His) + L-histidine + ATP = L-histidyl-tRNA(His) + AMP + diphosphate + H(+)</text>
        <dbReference type="Rhea" id="RHEA:17313"/>
        <dbReference type="Rhea" id="RHEA-COMP:9665"/>
        <dbReference type="Rhea" id="RHEA-COMP:9689"/>
        <dbReference type="ChEBI" id="CHEBI:15378"/>
        <dbReference type="ChEBI" id="CHEBI:30616"/>
        <dbReference type="ChEBI" id="CHEBI:33019"/>
        <dbReference type="ChEBI" id="CHEBI:57595"/>
        <dbReference type="ChEBI" id="CHEBI:78442"/>
        <dbReference type="ChEBI" id="CHEBI:78527"/>
        <dbReference type="ChEBI" id="CHEBI:456215"/>
        <dbReference type="EC" id="6.1.1.21"/>
    </reaction>
</comment>
<dbReference type="GO" id="GO:0006427">
    <property type="term" value="P:histidyl-tRNA aminoacylation"/>
    <property type="evidence" value="ECO:0007669"/>
    <property type="project" value="TreeGrafter"/>
</dbReference>
<dbReference type="Gene3D" id="3.40.50.800">
    <property type="entry name" value="Anticodon-binding domain"/>
    <property type="match status" value="1"/>
</dbReference>
<accession>A0A9P6KII5</accession>
<evidence type="ECO:0000259" key="7">
    <source>
        <dbReference type="PROSITE" id="PS50862"/>
    </source>
</evidence>
<feature type="domain" description="Aminoacyl-transfer RNA synthetases class-II family profile" evidence="7">
    <location>
        <begin position="27"/>
        <end position="249"/>
    </location>
</feature>
<dbReference type="EC" id="6.1.1.21" evidence="2"/>
<dbReference type="SUPFAM" id="SSF52954">
    <property type="entry name" value="Class II aaRS ABD-related"/>
    <property type="match status" value="1"/>
</dbReference>
<dbReference type="PANTHER" id="PTHR43707">
    <property type="entry name" value="HISTIDYL-TRNA SYNTHETASE"/>
    <property type="match status" value="1"/>
</dbReference>
<feature type="binding site" evidence="6">
    <location>
        <position position="117"/>
    </location>
    <ligand>
        <name>L-histidine</name>
        <dbReference type="ChEBI" id="CHEBI:57595"/>
    </ligand>
</feature>
<dbReference type="OrthoDB" id="1906957at2759"/>
<evidence type="ECO:0000313" key="8">
    <source>
        <dbReference type="EMBL" id="KAF9586764.1"/>
    </source>
</evidence>
<dbReference type="EMBL" id="JAABOA010000001">
    <property type="protein sequence ID" value="KAF9586764.1"/>
    <property type="molecule type" value="Genomic_DNA"/>
</dbReference>
<dbReference type="Gene3D" id="3.30.930.10">
    <property type="entry name" value="Bira Bifunctional Protein, Domain 2"/>
    <property type="match status" value="2"/>
</dbReference>
<evidence type="ECO:0000256" key="4">
    <source>
        <dbReference type="ARBA" id="ARBA00030619"/>
    </source>
</evidence>
<evidence type="ECO:0000256" key="1">
    <source>
        <dbReference type="ARBA" id="ARBA00008226"/>
    </source>
</evidence>
<feature type="binding site" evidence="6">
    <location>
        <position position="121"/>
    </location>
    <ligand>
        <name>L-histidine</name>
        <dbReference type="ChEBI" id="CHEBI:57595"/>
    </ligand>
</feature>
<keyword evidence="3" id="KW-0547">Nucleotide-binding</keyword>
<dbReference type="PIRSF" id="PIRSF001549">
    <property type="entry name" value="His-tRNA_synth"/>
    <property type="match status" value="1"/>
</dbReference>
<evidence type="ECO:0000256" key="2">
    <source>
        <dbReference type="ARBA" id="ARBA00012815"/>
    </source>
</evidence>
<dbReference type="InterPro" id="IPR041715">
    <property type="entry name" value="HisRS-like_core"/>
</dbReference>
<evidence type="ECO:0000256" key="3">
    <source>
        <dbReference type="ARBA" id="ARBA00022741"/>
    </source>
</evidence>
<dbReference type="Pfam" id="PF13393">
    <property type="entry name" value="tRNA-synt_His"/>
    <property type="match status" value="1"/>
</dbReference>
<evidence type="ECO:0000256" key="6">
    <source>
        <dbReference type="PIRSR" id="PIRSR001549-1"/>
    </source>
</evidence>
<proteinExistence type="inferred from homology"/>
<dbReference type="PANTHER" id="PTHR43707:SF1">
    <property type="entry name" value="HISTIDINE--TRNA LIGASE, MITOCHONDRIAL-RELATED"/>
    <property type="match status" value="1"/>
</dbReference>
<dbReference type="InterPro" id="IPR036621">
    <property type="entry name" value="Anticodon-bd_dom_sf"/>
</dbReference>
<feature type="binding site" evidence="6">
    <location>
        <position position="179"/>
    </location>
    <ligand>
        <name>L-histidine</name>
        <dbReference type="ChEBI" id="CHEBI:57595"/>
    </ligand>
</feature>
<dbReference type="InterPro" id="IPR045864">
    <property type="entry name" value="aa-tRNA-synth_II/BPL/LPL"/>
</dbReference>
<keyword evidence="9" id="KW-1185">Reference proteome</keyword>
<dbReference type="GO" id="GO:0000166">
    <property type="term" value="F:nucleotide binding"/>
    <property type="evidence" value="ECO:0007669"/>
    <property type="project" value="UniProtKB-KW"/>
</dbReference>
<dbReference type="Proteomes" id="UP000780801">
    <property type="component" value="Unassembled WGS sequence"/>
</dbReference>
<dbReference type="AlphaFoldDB" id="A0A9P6KII5"/>